<dbReference type="AlphaFoldDB" id="A0A812M9U5"/>
<organism evidence="1 2">
    <name type="scientific">Symbiodinium natans</name>
    <dbReference type="NCBI Taxonomy" id="878477"/>
    <lineage>
        <taxon>Eukaryota</taxon>
        <taxon>Sar</taxon>
        <taxon>Alveolata</taxon>
        <taxon>Dinophyceae</taxon>
        <taxon>Suessiales</taxon>
        <taxon>Symbiodiniaceae</taxon>
        <taxon>Symbiodinium</taxon>
    </lineage>
</organism>
<gene>
    <name evidence="1" type="ORF">SNAT2548_LOCUS13356</name>
</gene>
<reference evidence="1" key="1">
    <citation type="submission" date="2021-02" db="EMBL/GenBank/DDBJ databases">
        <authorList>
            <person name="Dougan E. K."/>
            <person name="Rhodes N."/>
            <person name="Thang M."/>
            <person name="Chan C."/>
        </authorList>
    </citation>
    <scope>NUCLEOTIDE SEQUENCE</scope>
</reference>
<keyword evidence="2" id="KW-1185">Reference proteome</keyword>
<dbReference type="PANTHER" id="PTHR33050:SF7">
    <property type="entry name" value="RIBONUCLEASE H"/>
    <property type="match status" value="1"/>
</dbReference>
<name>A0A812M9U5_9DINO</name>
<evidence type="ECO:0008006" key="3">
    <source>
        <dbReference type="Google" id="ProtNLM"/>
    </source>
</evidence>
<dbReference type="OrthoDB" id="444694at2759"/>
<proteinExistence type="predicted"/>
<dbReference type="Proteomes" id="UP000604046">
    <property type="component" value="Unassembled WGS sequence"/>
</dbReference>
<dbReference type="PANTHER" id="PTHR33050">
    <property type="entry name" value="REVERSE TRANSCRIPTASE DOMAIN-CONTAINING PROTEIN"/>
    <property type="match status" value="1"/>
</dbReference>
<dbReference type="EMBL" id="CAJNDS010001399">
    <property type="protein sequence ID" value="CAE7257870.1"/>
    <property type="molecule type" value="Genomic_DNA"/>
</dbReference>
<protein>
    <recommendedName>
        <fullName evidence="3">C3H1-type domain-containing protein</fullName>
    </recommendedName>
</protein>
<evidence type="ECO:0000313" key="2">
    <source>
        <dbReference type="Proteomes" id="UP000604046"/>
    </source>
</evidence>
<evidence type="ECO:0000313" key="1">
    <source>
        <dbReference type="EMBL" id="CAE7257870.1"/>
    </source>
</evidence>
<dbReference type="InterPro" id="IPR052055">
    <property type="entry name" value="Hepadnavirus_pol/RT"/>
</dbReference>
<comment type="caution">
    <text evidence="1">The sequence shown here is derived from an EMBL/GenBank/DDBJ whole genome shotgun (WGS) entry which is preliminary data.</text>
</comment>
<accession>A0A812M9U5</accession>
<sequence>MADATADAAMLAKADSDLKFLMDDVGVPTSVQLLVYRKGFTSVHVFAGVDDTRPEVRQALAKELPLPYTENADSRVHMALLLSVWDACRRQLSVTEKNRAESKLGVQDRVVQTSEYAAMRRAVEDYHGTLSDKELPSKSLLAQKLEQVEENAPVVEDLRDATSLEDAETEAYAAVIDPASSCLRIKPGRTMTVPPATPEELRLRHRRLGLAWHMIRSKHTTRSWLPESIVDAFRRLSDFVLGDKVAGLKAEDGRVPKWSLILKYESELRKRAYQSVRDGAVGDLGAALKAACAAPDLFAFHFVTPFSLGGCTDSLGGTGQVDVGAGWKGAGKGLGKKGDGKGKVLKTIAKHKWGPDGKLLCFRFQKKAGCPHKDCKFSHFCQRCLQPHSYSVCPLVKRDAAMAPAVDGGAHAPYFAKDAAILDPGLRGHGAAMWSNLLGKRRPFTDGFGLCSPGRWPPASRRSSADTPSLAFAEKLGADLLKLLHSTLEVRTLAIKLAAGKVDVCPFSAEVVAAGRELVFRSLESAGSTLPVREVSEGQPFYLAAIEELLRVSGDPDYAAYYTAENSFAKGVRIGVGAELPRVPAVFEEKTHWRKYDDDAEHAQSERENYLSARENAAEVQKQFLEEAALGAMVEVSLEEALAEYGDRLALASLGAIEKRDGTYRVVHDGTHGVGVNSSIKVRDQLRSPTAGDLRTALRIMPRAFFGLTGDVKRAHRLVKVARQDWGLQACRTGVGGSDRVWLNKVGTFGVSSASYHWSRLLGGLGRAACYLARTLELAQLVYSDDLLWLTQDTAHGLEYIVLTVYFYVLLGVPFSWRKFSGGVEFTWVGLVVSLKQRSLGISERRAAWLINWLDTTVRSGHVRVADMRAVLGRLSFALTALGHLRPFLGPLYAWVAVLDNQRVYPLPKAIVLIMKFLASSLAGQGRLAPVGLPCVGERELFRTDARAEGNEVWIGGWALDHRDTAQCRWFSEKLTHENAPWLFASGESYRQIASLELLATLAAVVLFGVPKGEVGRIRCSAGTDNLGNTHVVARLLTTSFPLCAFLMELATQLQRLGTELHLDWLPRLQNREADALTNGDFAGFSEIRRRRFDLQDFEGFVLREMLGEGLDLYEDIRECRAAKRWKREGKLPAAESLRQKDPWQ</sequence>